<dbReference type="RefSeq" id="WP_218101668.1">
    <property type="nucleotide sequence ID" value="NZ_CAJVCE010000019.1"/>
</dbReference>
<sequence>MKETLLIKHAVGGRTFIDTGKQPREYRVESDGASFKFTVKAPMDRSMEELLEWKQELNVFLFQEFDDRPTKKIWFYVNDGSVHYNAEREQLTIVAQSSIEYVPDLFGGSM</sequence>
<evidence type="ECO:0008006" key="3">
    <source>
        <dbReference type="Google" id="ProtNLM"/>
    </source>
</evidence>
<protein>
    <recommendedName>
        <fullName evidence="3">Phage tail protein</fullName>
    </recommendedName>
</protein>
<name>A0ABM8VPS5_9BACL</name>
<keyword evidence="2" id="KW-1185">Reference proteome</keyword>
<gene>
    <name evidence="1" type="ORF">PAECIP111802_05460</name>
</gene>
<accession>A0ABM8VPS5</accession>
<evidence type="ECO:0000313" key="1">
    <source>
        <dbReference type="EMBL" id="CAG7653319.1"/>
    </source>
</evidence>
<reference evidence="1 2" key="1">
    <citation type="submission" date="2021-06" db="EMBL/GenBank/DDBJ databases">
        <authorList>
            <person name="Criscuolo A."/>
        </authorList>
    </citation>
    <scope>NUCLEOTIDE SEQUENCE [LARGE SCALE GENOMIC DNA]</scope>
    <source>
        <strain evidence="2">CIP 111802</strain>
    </source>
</reference>
<dbReference type="EMBL" id="CAJVCE010000019">
    <property type="protein sequence ID" value="CAG7653319.1"/>
    <property type="molecule type" value="Genomic_DNA"/>
</dbReference>
<dbReference type="Proteomes" id="UP000730618">
    <property type="component" value="Unassembled WGS sequence"/>
</dbReference>
<comment type="caution">
    <text evidence="1">The sequence shown here is derived from an EMBL/GenBank/DDBJ whole genome shotgun (WGS) entry which is preliminary data.</text>
</comment>
<evidence type="ECO:0000313" key="2">
    <source>
        <dbReference type="Proteomes" id="UP000730618"/>
    </source>
</evidence>
<organism evidence="1 2">
    <name type="scientific">Paenibacillus allorhizosphaerae</name>
    <dbReference type="NCBI Taxonomy" id="2849866"/>
    <lineage>
        <taxon>Bacteria</taxon>
        <taxon>Bacillati</taxon>
        <taxon>Bacillota</taxon>
        <taxon>Bacilli</taxon>
        <taxon>Bacillales</taxon>
        <taxon>Paenibacillaceae</taxon>
        <taxon>Paenibacillus</taxon>
    </lineage>
</organism>
<proteinExistence type="predicted"/>